<dbReference type="InterPro" id="IPR005077">
    <property type="entry name" value="Peptidase_C11"/>
</dbReference>
<comment type="caution">
    <text evidence="2">The sequence shown here is derived from an EMBL/GenBank/DDBJ whole genome shotgun (WGS) entry which is preliminary data.</text>
</comment>
<proteinExistence type="predicted"/>
<evidence type="ECO:0000313" key="2">
    <source>
        <dbReference type="EMBL" id="TFD66847.1"/>
    </source>
</evidence>
<dbReference type="Gene3D" id="3.40.50.11970">
    <property type="match status" value="1"/>
</dbReference>
<reference evidence="2 3" key="1">
    <citation type="submission" date="2019-03" db="EMBL/GenBank/DDBJ databases">
        <title>Genomics of glacier-inhabiting Cryobacterium strains.</title>
        <authorList>
            <person name="Liu Q."/>
            <person name="Xin Y.-H."/>
        </authorList>
    </citation>
    <scope>NUCLEOTIDE SEQUENCE [LARGE SCALE GENOMIC DNA]</scope>
    <source>
        <strain evidence="2 3">Sr36</strain>
    </source>
</reference>
<protein>
    <recommendedName>
        <fullName evidence="4">Peptidase C11</fullName>
    </recommendedName>
</protein>
<dbReference type="PANTHER" id="PTHR37835:SF1">
    <property type="entry name" value="ALPHA-CLOSTRIPAIN"/>
    <property type="match status" value="1"/>
</dbReference>
<gene>
    <name evidence="2" type="ORF">E3T47_06700</name>
</gene>
<dbReference type="PANTHER" id="PTHR37835">
    <property type="entry name" value="ALPHA-CLOSTRIPAIN"/>
    <property type="match status" value="1"/>
</dbReference>
<dbReference type="AlphaFoldDB" id="A0A4R9APW1"/>
<organism evidence="2 3">
    <name type="scientific">Cryobacterium ruanii</name>
    <dbReference type="NCBI Taxonomy" id="1259197"/>
    <lineage>
        <taxon>Bacteria</taxon>
        <taxon>Bacillati</taxon>
        <taxon>Actinomycetota</taxon>
        <taxon>Actinomycetes</taxon>
        <taxon>Micrococcales</taxon>
        <taxon>Microbacteriaceae</taxon>
        <taxon>Cryobacterium</taxon>
    </lineage>
</organism>
<feature type="chain" id="PRO_5038884171" description="Peptidase C11" evidence="1">
    <location>
        <begin position="34"/>
        <end position="639"/>
    </location>
</feature>
<dbReference type="OrthoDB" id="5507507at2"/>
<dbReference type="Pfam" id="PF03415">
    <property type="entry name" value="Peptidase_C11"/>
    <property type="match status" value="1"/>
</dbReference>
<evidence type="ECO:0000256" key="1">
    <source>
        <dbReference type="SAM" id="SignalP"/>
    </source>
</evidence>
<name>A0A4R9APW1_9MICO</name>
<accession>A0A4R9APW1</accession>
<keyword evidence="1" id="KW-0732">Signal</keyword>
<evidence type="ECO:0000313" key="3">
    <source>
        <dbReference type="Proteomes" id="UP000298154"/>
    </source>
</evidence>
<sequence length="639" mass="66663">MMERGSTRSLGRRSAAGLLFGVLLLGASACSFEADADASSAGAGSWTVLTYSIADTDLEPYMMVDVDEMGQVGSSENLSIVALVDRAADYSSDPVLGLDDWTGGKLLEINEGSATEVEDLGDVNTGDPAVLAEFVRRGIEEYPADNYALIISDHGASWPGVGGDESSDNDSLSLAEIDTALATGLNAVGVDKLDLLGFDACLMATYEVASTLAPRADLLLASQELEPGHGWDYTALDAASVPVNGQTLGSALLAGFAAQAADEGNESGITLSLVDLTRMTAVDDALATFSAALVDRAAAVAPVVGVSLAGTLGFGRSPDPLEDTHMTDLGILAGEIGVEALDVSDAADDLVRVINDAVLDKVDGLATLGATGLSIYFPPQQEYFSADYLSLDPTGGWSDFLSSYYAAGASIPAGERAQFTATEGEVSFADDGLYISGPFASAENLAKASIRYGLIEADGSITFLGQEEASFSSDGSGVAEGFFDLTTLQISDDEDTVNAYLQLDTDEDAGVTTINVPMAYYSPEDLDGETYQDVLLTITTDAETQDVLTETYYAFNADLGTYGELTADPAGIIVPEVLNVLADGSEEWLATSDYGLYADLPYLQYDFVALESGTELYIELGVVDYGGNTSTVSARVTVP</sequence>
<dbReference type="Proteomes" id="UP000298154">
    <property type="component" value="Unassembled WGS sequence"/>
</dbReference>
<keyword evidence="3" id="KW-1185">Reference proteome</keyword>
<feature type="signal peptide" evidence="1">
    <location>
        <begin position="1"/>
        <end position="33"/>
    </location>
</feature>
<dbReference type="PROSITE" id="PS51257">
    <property type="entry name" value="PROKAR_LIPOPROTEIN"/>
    <property type="match status" value="1"/>
</dbReference>
<evidence type="ECO:0008006" key="4">
    <source>
        <dbReference type="Google" id="ProtNLM"/>
    </source>
</evidence>
<dbReference type="EMBL" id="SOHK01000009">
    <property type="protein sequence ID" value="TFD66847.1"/>
    <property type="molecule type" value="Genomic_DNA"/>
</dbReference>